<dbReference type="AlphaFoldDB" id="A0AAD1ULE5"/>
<keyword evidence="3" id="KW-1185">Reference proteome</keyword>
<dbReference type="Proteomes" id="UP001295684">
    <property type="component" value="Unassembled WGS sequence"/>
</dbReference>
<name>A0AAD1ULE5_EUPCR</name>
<feature type="compositionally biased region" description="Low complexity" evidence="1">
    <location>
        <begin position="237"/>
        <end position="246"/>
    </location>
</feature>
<evidence type="ECO:0000313" key="2">
    <source>
        <dbReference type="EMBL" id="CAI2367350.1"/>
    </source>
</evidence>
<feature type="compositionally biased region" description="Basic and acidic residues" evidence="1">
    <location>
        <begin position="196"/>
        <end position="211"/>
    </location>
</feature>
<comment type="caution">
    <text evidence="2">The sequence shown here is derived from an EMBL/GenBank/DDBJ whole genome shotgun (WGS) entry which is preliminary data.</text>
</comment>
<dbReference type="EMBL" id="CAMPGE010008451">
    <property type="protein sequence ID" value="CAI2367350.1"/>
    <property type="molecule type" value="Genomic_DNA"/>
</dbReference>
<sequence length="354" mass="41525">MKQGTFKQTLMKGQPTLRSRVAKFRRFTIKPGLERSNSQRKSDSPILARDNIFDFLQNRKSINGKEKNSFRAKKDGDTISEKTDTSETLNSNLTDCSNKLEYNNEGYFLSSKADLRMYYHQMNKSLAQLEIDKRRRKKIQEEKQSQKIQEEAFMKILTQFDNKKKSTVRFSSQKCFFVTRVHNSSLKTNGYNIDPLPERKDSSKKEMDQPGHESNPQVLFSKNRLASFKKNDEAYQNEESSYQNEESSSHNDKRISIVKKVARNISRKDCKTSGSLFHSFTVKRKHSRRKFHCRQTTKLLKEKVKFQMKENAKMNNFPDQSPGLQSLQPRGSLTFQRYQKVTQLRKQRTHTARS</sequence>
<gene>
    <name evidence="2" type="ORF">ECRASSUSDP1_LOCUS8632</name>
</gene>
<evidence type="ECO:0000313" key="3">
    <source>
        <dbReference type="Proteomes" id="UP001295684"/>
    </source>
</evidence>
<evidence type="ECO:0000256" key="1">
    <source>
        <dbReference type="SAM" id="MobiDB-lite"/>
    </source>
</evidence>
<reference evidence="2" key="1">
    <citation type="submission" date="2023-07" db="EMBL/GenBank/DDBJ databases">
        <authorList>
            <consortium name="AG Swart"/>
            <person name="Singh M."/>
            <person name="Singh A."/>
            <person name="Seah K."/>
            <person name="Emmerich C."/>
        </authorList>
    </citation>
    <scope>NUCLEOTIDE SEQUENCE</scope>
    <source>
        <strain evidence="2">DP1</strain>
    </source>
</reference>
<organism evidence="2 3">
    <name type="scientific">Euplotes crassus</name>
    <dbReference type="NCBI Taxonomy" id="5936"/>
    <lineage>
        <taxon>Eukaryota</taxon>
        <taxon>Sar</taxon>
        <taxon>Alveolata</taxon>
        <taxon>Ciliophora</taxon>
        <taxon>Intramacronucleata</taxon>
        <taxon>Spirotrichea</taxon>
        <taxon>Hypotrichia</taxon>
        <taxon>Euplotida</taxon>
        <taxon>Euplotidae</taxon>
        <taxon>Moneuplotes</taxon>
    </lineage>
</organism>
<accession>A0AAD1ULE5</accession>
<proteinExistence type="predicted"/>
<protein>
    <submittedName>
        <fullName evidence="2">Uncharacterized protein</fullName>
    </submittedName>
</protein>
<feature type="region of interest" description="Disordered" evidence="1">
    <location>
        <begin position="188"/>
        <end position="255"/>
    </location>
</feature>